<comment type="caution">
    <text evidence="1">The sequence shown here is derived from an EMBL/GenBank/DDBJ whole genome shotgun (WGS) entry which is preliminary data.</text>
</comment>
<dbReference type="Proteomes" id="UP000277864">
    <property type="component" value="Unassembled WGS sequence"/>
</dbReference>
<proteinExistence type="predicted"/>
<reference evidence="1 2" key="1">
    <citation type="submission" date="2018-03" db="EMBL/GenBank/DDBJ databases">
        <authorList>
            <person name="Gulvik C.A."/>
        </authorList>
    </citation>
    <scope>NUCLEOTIDE SEQUENCE [LARGE SCALE GENOMIC DNA]</scope>
    <source>
        <strain evidence="1 2">JCM 31581</strain>
    </source>
</reference>
<protein>
    <recommendedName>
        <fullName evidence="3">Cobalamin adenosyltransferase-like domain-containing protein</fullName>
    </recommendedName>
</protein>
<sequence length="207" mass="23672">MHFITERELKANYRQHPFTHLLLKKTERLTPEAKQFLVDQGIKVSCDEDQVEVAMTKKSNKPEELAKSESVSGLTDLSLSLSYQYELLYTEFLEAGLLANGIDFTISQQLFSLGNCLRDISSDKILPMSSYELPSTETEIEEVINTSYQLTMLHALSERGPLLIKLNQLKIKVECLLVESTLCQQNQLRLFIPYLIKMIEQLLGVKK</sequence>
<evidence type="ECO:0000313" key="1">
    <source>
        <dbReference type="EMBL" id="RST88762.1"/>
    </source>
</evidence>
<name>A0A3R9YIX0_9ENTE</name>
<dbReference type="EMBL" id="PXZH01000006">
    <property type="protein sequence ID" value="RST88762.1"/>
    <property type="molecule type" value="Genomic_DNA"/>
</dbReference>
<evidence type="ECO:0000313" key="2">
    <source>
        <dbReference type="Proteomes" id="UP000277864"/>
    </source>
</evidence>
<dbReference type="RefSeq" id="WP_125943855.1">
    <property type="nucleotide sequence ID" value="NZ_PXZH01000006.1"/>
</dbReference>
<dbReference type="AlphaFoldDB" id="A0A3R9YIX0"/>
<evidence type="ECO:0008006" key="3">
    <source>
        <dbReference type="Google" id="ProtNLM"/>
    </source>
</evidence>
<keyword evidence="2" id="KW-1185">Reference proteome</keyword>
<accession>A0A3R9YIX0</accession>
<organism evidence="1 2">
    <name type="scientific">Vagococcus humatus</name>
    <dbReference type="NCBI Taxonomy" id="1889241"/>
    <lineage>
        <taxon>Bacteria</taxon>
        <taxon>Bacillati</taxon>
        <taxon>Bacillota</taxon>
        <taxon>Bacilli</taxon>
        <taxon>Lactobacillales</taxon>
        <taxon>Enterococcaceae</taxon>
        <taxon>Vagococcus</taxon>
    </lineage>
</organism>
<gene>
    <name evidence="1" type="ORF">C7P63_09180</name>
</gene>
<dbReference type="OrthoDB" id="306726at2"/>